<feature type="compositionally biased region" description="Basic and acidic residues" evidence="2">
    <location>
        <begin position="16"/>
        <end position="49"/>
    </location>
</feature>
<dbReference type="InterPro" id="IPR013087">
    <property type="entry name" value="Znf_C2H2_type"/>
</dbReference>
<keyword evidence="1" id="KW-0479">Metal-binding</keyword>
<dbReference type="PROSITE" id="PS50097">
    <property type="entry name" value="BTB"/>
    <property type="match status" value="1"/>
</dbReference>
<evidence type="ECO:0000256" key="1">
    <source>
        <dbReference type="PROSITE-ProRule" id="PRU00042"/>
    </source>
</evidence>
<dbReference type="PANTHER" id="PTHR14136:SF17">
    <property type="entry name" value="BTB_POZ DOMAIN-CONTAINING PROTEIN KCTD9"/>
    <property type="match status" value="1"/>
</dbReference>
<dbReference type="GO" id="GO:0008270">
    <property type="term" value="F:zinc ion binding"/>
    <property type="evidence" value="ECO:0007669"/>
    <property type="project" value="UniProtKB-KW"/>
</dbReference>
<accession>A0A7R8X4I8</accession>
<gene>
    <name evidence="5" type="ORF">DSTB1V02_LOCUS3804</name>
</gene>
<evidence type="ECO:0000259" key="3">
    <source>
        <dbReference type="PROSITE" id="PS50097"/>
    </source>
</evidence>
<dbReference type="OrthoDB" id="9989223at2759"/>
<evidence type="ECO:0000259" key="4">
    <source>
        <dbReference type="PROSITE" id="PS50157"/>
    </source>
</evidence>
<feature type="domain" description="C2H2-type" evidence="4">
    <location>
        <begin position="443"/>
        <end position="466"/>
    </location>
</feature>
<dbReference type="InterPro" id="IPR051082">
    <property type="entry name" value="Pentapeptide-BTB/POZ_domain"/>
</dbReference>
<dbReference type="Gene3D" id="2.160.20.80">
    <property type="entry name" value="E3 ubiquitin-protein ligase SopA"/>
    <property type="match status" value="1"/>
</dbReference>
<evidence type="ECO:0000256" key="2">
    <source>
        <dbReference type="SAM" id="MobiDB-lite"/>
    </source>
</evidence>
<dbReference type="SMART" id="SM00355">
    <property type="entry name" value="ZnF_C2H2"/>
    <property type="match status" value="2"/>
</dbReference>
<dbReference type="EMBL" id="LR900037">
    <property type="protein sequence ID" value="CAD7243897.1"/>
    <property type="molecule type" value="Genomic_DNA"/>
</dbReference>
<dbReference type="AlphaFoldDB" id="A0A7R8X4I8"/>
<dbReference type="Gene3D" id="3.30.710.10">
    <property type="entry name" value="Potassium Channel Kv1.1, Chain A"/>
    <property type="match status" value="1"/>
</dbReference>
<evidence type="ECO:0008006" key="7">
    <source>
        <dbReference type="Google" id="ProtNLM"/>
    </source>
</evidence>
<dbReference type="Pfam" id="PF02214">
    <property type="entry name" value="BTB_2"/>
    <property type="match status" value="1"/>
</dbReference>
<evidence type="ECO:0000313" key="6">
    <source>
        <dbReference type="Proteomes" id="UP000677054"/>
    </source>
</evidence>
<keyword evidence="1" id="KW-0863">Zinc-finger</keyword>
<protein>
    <recommendedName>
        <fullName evidence="7">BTB/POZ domain-containing protein KCTD9</fullName>
    </recommendedName>
</protein>
<dbReference type="Gene3D" id="3.30.160.60">
    <property type="entry name" value="Classic Zinc Finger"/>
    <property type="match status" value="1"/>
</dbReference>
<dbReference type="GO" id="GO:0051260">
    <property type="term" value="P:protein homooligomerization"/>
    <property type="evidence" value="ECO:0007669"/>
    <property type="project" value="InterPro"/>
</dbReference>
<feature type="region of interest" description="Disordered" evidence="2">
    <location>
        <begin position="1"/>
        <end position="49"/>
    </location>
</feature>
<dbReference type="SUPFAM" id="SSF54695">
    <property type="entry name" value="POZ domain"/>
    <property type="match status" value="1"/>
</dbReference>
<name>A0A7R8X4I8_9CRUS</name>
<dbReference type="PROSITE" id="PS50157">
    <property type="entry name" value="ZINC_FINGER_C2H2_2"/>
    <property type="match status" value="1"/>
</dbReference>
<dbReference type="InterPro" id="IPR001646">
    <property type="entry name" value="5peptide_repeat"/>
</dbReference>
<dbReference type="InterPro" id="IPR003131">
    <property type="entry name" value="T1-type_BTB"/>
</dbReference>
<evidence type="ECO:0000313" key="5">
    <source>
        <dbReference type="EMBL" id="CAD7243897.1"/>
    </source>
</evidence>
<feature type="domain" description="BTB" evidence="3">
    <location>
        <begin position="116"/>
        <end position="189"/>
    </location>
</feature>
<dbReference type="SUPFAM" id="SSF141571">
    <property type="entry name" value="Pentapeptide repeat-like"/>
    <property type="match status" value="1"/>
</dbReference>
<dbReference type="PROSITE" id="PS00028">
    <property type="entry name" value="ZINC_FINGER_C2H2_1"/>
    <property type="match status" value="1"/>
</dbReference>
<keyword evidence="1" id="KW-0862">Zinc</keyword>
<dbReference type="PANTHER" id="PTHR14136">
    <property type="entry name" value="BTB_POZ DOMAIN-CONTAINING PROTEIN KCTD9"/>
    <property type="match status" value="1"/>
</dbReference>
<keyword evidence="6" id="KW-1185">Reference proteome</keyword>
<dbReference type="SMART" id="SM00225">
    <property type="entry name" value="BTB"/>
    <property type="match status" value="1"/>
</dbReference>
<dbReference type="InterPro" id="IPR011333">
    <property type="entry name" value="SKP1/BTB/POZ_sf"/>
</dbReference>
<dbReference type="Proteomes" id="UP000677054">
    <property type="component" value="Unassembled WGS sequence"/>
</dbReference>
<dbReference type="EMBL" id="CAJPEV010000520">
    <property type="protein sequence ID" value="CAG0886081.1"/>
    <property type="molecule type" value="Genomic_DNA"/>
</dbReference>
<sequence>MDGVEHESEDGEEDRGEDRGEDEKDGGGEDRGEDGKEDAREEGKLEAEMKGRVGRAAGLKLGIQAAKLFTSQGGLIDDPCLLRDDDILYVSSGEDFIPVSDLKWPCDVAAAPRGPCWVTLNVGGKHFMTTRNTLIGKEPQSMLARMFSEESQMQPSLTDSFGAFVIDRSPTYFEVLLNYLRTGKVILDNNVSPEGVLEEARYFGIENVIPKLEAMMQFQVPSEGMPLTRRDVIQALITTSSKSELRFQGVNLAGADLSRLDLRNINFKFACLHGCRMTGANMSWCCLERADLSHAQMGGAQLLGVRMLCANLEGANLVGCNFEDPVGSKALLEGANLKLANLEGSNMCGVNLRVATLKNANARNCALRSAVLAGADLENCDLTGSDLHEANLRGANLKNASLELMIENVMLPADSQSLESLLDISLSGESGNQVDWKLPRGEFHCYVCGKLSSCRGSLYKHLMSVHKIRAVTRAPVRCLQDNCKYSFTYVGKLRNHLKVMHKLPIEIDSMQFETMESFLSWKRHMEEVTRSSYVKVNGQKMLKGGLRTYYYCQRAGHFRGEPDGRPRRRREYSKRMGHCISMLTATEAPGGLVNVDFCKTHYGHDAEYEIDEGPPTMVPPPAQNIHATVATSTVNMFNSGMLTALAVPSTSFGTFDFGGIKVAAMTEINELMNRVRATTSVEALNAVRNSVRTALNVLNGNDGLDSRSSPGETEAAVAALAAPPGVASGSYFTGHKIEPPIKRSKHM</sequence>
<reference evidence="5" key="1">
    <citation type="submission" date="2020-11" db="EMBL/GenBank/DDBJ databases">
        <authorList>
            <person name="Tran Van P."/>
        </authorList>
    </citation>
    <scope>NUCLEOTIDE SEQUENCE</scope>
</reference>
<dbReference type="InterPro" id="IPR000210">
    <property type="entry name" value="BTB/POZ_dom"/>
</dbReference>
<dbReference type="Pfam" id="PF00805">
    <property type="entry name" value="Pentapeptide"/>
    <property type="match status" value="3"/>
</dbReference>
<proteinExistence type="predicted"/>
<organism evidence="5">
    <name type="scientific">Darwinula stevensoni</name>
    <dbReference type="NCBI Taxonomy" id="69355"/>
    <lineage>
        <taxon>Eukaryota</taxon>
        <taxon>Metazoa</taxon>
        <taxon>Ecdysozoa</taxon>
        <taxon>Arthropoda</taxon>
        <taxon>Crustacea</taxon>
        <taxon>Oligostraca</taxon>
        <taxon>Ostracoda</taxon>
        <taxon>Podocopa</taxon>
        <taxon>Podocopida</taxon>
        <taxon>Darwinulocopina</taxon>
        <taxon>Darwinuloidea</taxon>
        <taxon>Darwinulidae</taxon>
        <taxon>Darwinula</taxon>
    </lineage>
</organism>